<evidence type="ECO:0000313" key="2">
    <source>
        <dbReference type="EMBL" id="CAD8107626.1"/>
    </source>
</evidence>
<reference evidence="2" key="1">
    <citation type="submission" date="2021-01" db="EMBL/GenBank/DDBJ databases">
        <authorList>
            <consortium name="Genoscope - CEA"/>
            <person name="William W."/>
        </authorList>
    </citation>
    <scope>NUCLEOTIDE SEQUENCE</scope>
</reference>
<sequence length="513" mass="59655">MKTDGGLILIQKFTSEEDCLFCQKYGRLQIEKINFAPLLNRALYTKYSQSSGRGKKFEDFFSTKSIKWVIKFKDQLCYDYQEEYLKRYYPNRDQQNKFDQLLEYYKYHKDIPRMFLPQTSELAIYFYEKKKQLEYRKIKMMLGIPIDDFSNCTEHEQLKEEIKVLNSITQQTQVSSISLLRDMLKSKGNDEIINIDATWITMVNNQQPKTTQPSNLKLLKQLISKNTQFYKDKQHTYGPGLSKRTIQNSPQQKVHLKTLSKDASQKSLTSSHKLINNSNGDTEFQKFLKQQMVAINNSNPCNQNSAKQQPKPILLSSFQSKQNSIHHIISTRSISSEQLKLIQSQQITKHNNNNNNNNNNNINQQSKHQKSQTQTHYTEASSPIKHKKQASNKLYTNIGIDFKQALTQTKSNNKLFKVYTSQSSIPLSANINININQLNMNNLNIKSSFQQYKAMLESPKVQYKKKTQSNVETQKVINCSAQNNGTTSLKKTQISVQQLYAQKIKQKNKIQKK</sequence>
<dbReference type="Proteomes" id="UP000692954">
    <property type="component" value="Unassembled WGS sequence"/>
</dbReference>
<keyword evidence="3" id="KW-1185">Reference proteome</keyword>
<feature type="region of interest" description="Disordered" evidence="1">
    <location>
        <begin position="260"/>
        <end position="279"/>
    </location>
</feature>
<name>A0A8S1PWV4_9CILI</name>
<feature type="region of interest" description="Disordered" evidence="1">
    <location>
        <begin position="349"/>
        <end position="389"/>
    </location>
</feature>
<dbReference type="EMBL" id="CAJJDN010000089">
    <property type="protein sequence ID" value="CAD8107626.1"/>
    <property type="molecule type" value="Genomic_DNA"/>
</dbReference>
<protein>
    <submittedName>
        <fullName evidence="2">Uncharacterized protein</fullName>
    </submittedName>
</protein>
<accession>A0A8S1PWV4</accession>
<feature type="compositionally biased region" description="Low complexity" evidence="1">
    <location>
        <begin position="351"/>
        <end position="376"/>
    </location>
</feature>
<dbReference type="AlphaFoldDB" id="A0A8S1PWV4"/>
<evidence type="ECO:0000313" key="3">
    <source>
        <dbReference type="Proteomes" id="UP000692954"/>
    </source>
</evidence>
<feature type="compositionally biased region" description="Polar residues" evidence="1">
    <location>
        <begin position="265"/>
        <end position="279"/>
    </location>
</feature>
<organism evidence="2 3">
    <name type="scientific">Paramecium sonneborni</name>
    <dbReference type="NCBI Taxonomy" id="65129"/>
    <lineage>
        <taxon>Eukaryota</taxon>
        <taxon>Sar</taxon>
        <taxon>Alveolata</taxon>
        <taxon>Ciliophora</taxon>
        <taxon>Intramacronucleata</taxon>
        <taxon>Oligohymenophorea</taxon>
        <taxon>Peniculida</taxon>
        <taxon>Parameciidae</taxon>
        <taxon>Paramecium</taxon>
    </lineage>
</organism>
<gene>
    <name evidence="2" type="ORF">PSON_ATCC_30995.1.T0890109</name>
</gene>
<evidence type="ECO:0000256" key="1">
    <source>
        <dbReference type="SAM" id="MobiDB-lite"/>
    </source>
</evidence>
<dbReference type="OrthoDB" id="292259at2759"/>
<proteinExistence type="predicted"/>
<comment type="caution">
    <text evidence="2">The sequence shown here is derived from an EMBL/GenBank/DDBJ whole genome shotgun (WGS) entry which is preliminary data.</text>
</comment>